<dbReference type="PATRIC" id="fig|453.4.peg.1498"/>
<dbReference type="RefSeq" id="WP_058445224.1">
    <property type="nucleotide sequence ID" value="NZ_CAAAHT010000099.1"/>
</dbReference>
<dbReference type="Gene3D" id="1.20.120.1870">
    <property type="entry name" value="Fic/DOC protein, Fido domain"/>
    <property type="match status" value="1"/>
</dbReference>
<dbReference type="AlphaFoldDB" id="A0A0W0TUQ3"/>
<feature type="coiled-coil region" evidence="1">
    <location>
        <begin position="119"/>
        <end position="146"/>
    </location>
</feature>
<keyword evidence="5" id="KW-1185">Reference proteome</keyword>
<dbReference type="PANTHER" id="PTHR35810:SF1">
    <property type="entry name" value="CYTOPLASMIC PROTEIN"/>
    <property type="match status" value="1"/>
</dbReference>
<dbReference type="InterPro" id="IPR003812">
    <property type="entry name" value="Fido"/>
</dbReference>
<evidence type="ECO:0000313" key="5">
    <source>
        <dbReference type="Proteomes" id="UP000054698"/>
    </source>
</evidence>
<dbReference type="OrthoDB" id="9802752at2"/>
<evidence type="ECO:0000313" key="3">
    <source>
        <dbReference type="EMBL" id="KTC99311.1"/>
    </source>
</evidence>
<dbReference type="InterPro" id="IPR036597">
    <property type="entry name" value="Fido-like_dom_sf"/>
</dbReference>
<keyword evidence="1" id="KW-0175">Coiled coil</keyword>
<reference evidence="3 5" key="1">
    <citation type="submission" date="2015-11" db="EMBL/GenBank/DDBJ databases">
        <title>Genomic analysis of 38 Legionella species identifies large and diverse effector repertoires.</title>
        <authorList>
            <person name="Burstein D."/>
            <person name="Amaro F."/>
            <person name="Zusman T."/>
            <person name="Lifshitz Z."/>
            <person name="Cohen O."/>
            <person name="Gilbert J.A."/>
            <person name="Pupko T."/>
            <person name="Shuman H.A."/>
            <person name="Segal G."/>
        </authorList>
    </citation>
    <scope>NUCLEOTIDE SEQUENCE [LARGE SCALE GENOMIC DNA]</scope>
    <source>
        <strain evidence="3 5">WO-44C</strain>
    </source>
</reference>
<proteinExistence type="predicted"/>
<reference evidence="4 6" key="2">
    <citation type="submission" date="2018-06" db="EMBL/GenBank/DDBJ databases">
        <authorList>
            <consortium name="Pathogen Informatics"/>
            <person name="Doyle S."/>
        </authorList>
    </citation>
    <scope>NUCLEOTIDE SEQUENCE [LARGE SCALE GENOMIC DNA]</scope>
    <source>
        <strain evidence="4 6">NCTC12022</strain>
    </source>
</reference>
<feature type="domain" description="Fido" evidence="2">
    <location>
        <begin position="159"/>
        <end position="329"/>
    </location>
</feature>
<evidence type="ECO:0000259" key="2">
    <source>
        <dbReference type="PROSITE" id="PS51459"/>
    </source>
</evidence>
<accession>A0A0W0TUQ3</accession>
<dbReference type="PROSITE" id="PS51459">
    <property type="entry name" value="FIDO"/>
    <property type="match status" value="1"/>
</dbReference>
<dbReference type="Proteomes" id="UP000054698">
    <property type="component" value="Unassembled WGS sequence"/>
</dbReference>
<evidence type="ECO:0000313" key="4">
    <source>
        <dbReference type="EMBL" id="SPX59212.1"/>
    </source>
</evidence>
<dbReference type="EMBL" id="UASS01000001">
    <property type="protein sequence ID" value="SPX59212.1"/>
    <property type="molecule type" value="Genomic_DNA"/>
</dbReference>
<dbReference type="Proteomes" id="UP000251942">
    <property type="component" value="Unassembled WGS sequence"/>
</dbReference>
<dbReference type="Pfam" id="PF02661">
    <property type="entry name" value="Fic"/>
    <property type="match status" value="1"/>
</dbReference>
<sequence length="331" mass="38262">MSEILLYQAEDGSFQIEVPIEEESVWLSQKQMSELFQKDIRTINEHIQNIYSENELVEISTIRKFRIVQQEGKRKVSREIEHYNLDVIISVGYRVKSLQGTQFRIWANKILKEYLLKGYALNQIKLKKQNQQIKELEKTLILFQKALSTDLNHTESNGLLTVLTNYNHSFILLNQYDTGDFPKVQLNTNITCEIDYSTAMKAIDDLKHNLILEKQATDLFGRPKDNSFEGILGNIVQSFGGEYLYPSIEEQAAHLLYFTIKNHPFSDGNKRIGAFMFVWFLQLNQHHLKRNGDAKINDNALVAIALLVAQSDPAQKDIMIQLIVNLIRDVN</sequence>
<dbReference type="EMBL" id="LNYB01000050">
    <property type="protein sequence ID" value="KTC99311.1"/>
    <property type="molecule type" value="Genomic_DNA"/>
</dbReference>
<dbReference type="InterPro" id="IPR011204">
    <property type="entry name" value="Virulence_RhuM-like"/>
</dbReference>
<dbReference type="InterPro" id="IPR053737">
    <property type="entry name" value="Type_II_TA_Toxin"/>
</dbReference>
<organism evidence="3 5">
    <name type="scientific">Legionella feeleii</name>
    <dbReference type="NCBI Taxonomy" id="453"/>
    <lineage>
        <taxon>Bacteria</taxon>
        <taxon>Pseudomonadati</taxon>
        <taxon>Pseudomonadota</taxon>
        <taxon>Gammaproteobacteria</taxon>
        <taxon>Legionellales</taxon>
        <taxon>Legionellaceae</taxon>
        <taxon>Legionella</taxon>
    </lineage>
</organism>
<dbReference type="SUPFAM" id="SSF140931">
    <property type="entry name" value="Fic-like"/>
    <property type="match status" value="1"/>
</dbReference>
<dbReference type="PANTHER" id="PTHR35810">
    <property type="entry name" value="CYTOPLASMIC PROTEIN-RELATED"/>
    <property type="match status" value="1"/>
</dbReference>
<dbReference type="Pfam" id="PF13310">
    <property type="entry name" value="Virulence_RhuM"/>
    <property type="match status" value="1"/>
</dbReference>
<evidence type="ECO:0000256" key="1">
    <source>
        <dbReference type="SAM" id="Coils"/>
    </source>
</evidence>
<name>A0A0W0TUQ3_9GAMM</name>
<dbReference type="STRING" id="453.Lfee_1374"/>
<gene>
    <name evidence="3" type="ORF">Lfee_1374</name>
    <name evidence="4" type="ORF">NCTC12022_00031</name>
</gene>
<protein>
    <submittedName>
        <fullName evidence="3">Fic/DOC family protein</fullName>
    </submittedName>
    <submittedName>
        <fullName evidence="4">Virulence protein</fullName>
    </submittedName>
</protein>
<evidence type="ECO:0000313" key="6">
    <source>
        <dbReference type="Proteomes" id="UP000251942"/>
    </source>
</evidence>